<feature type="domain" description="Phosphatidic acid phosphatase type 2/haloperoxidase" evidence="2">
    <location>
        <begin position="141"/>
        <end position="244"/>
    </location>
</feature>
<dbReference type="Proteomes" id="UP001139193">
    <property type="component" value="Unassembled WGS sequence"/>
</dbReference>
<dbReference type="InterPro" id="IPR036938">
    <property type="entry name" value="PAP2/HPO_sf"/>
</dbReference>
<accession>A0A9X1VDA6</accession>
<evidence type="ECO:0000259" key="2">
    <source>
        <dbReference type="Pfam" id="PF01569"/>
    </source>
</evidence>
<dbReference type="InterPro" id="IPR000326">
    <property type="entry name" value="PAP2/HPO"/>
</dbReference>
<sequence length="314" mass="32872">MKPCPTLLLAGALLLSAGPAARAQQAPSPYTTRFAVEAPLTAGLLGLSGTGLLLVQHKRTATDADLAALDRANIPALDRFSAGRFSPRAQLISDGFCYGTLALVPALLAFQPNVHGRYGQVAGLYLETLSSTAALFTLTVGTVYRYRPYLYGPEGGELRHGPVATDSFFGGHTAHTATATFFAAQVFHDFNPGSPAQPYVWGAAAAVPAVVAYFRIRAGKHFLTDNLVGYAVGATVGIMVPRLHRDPATAFDPATVPPQRFLDSAVGVGVGAAVGLTALHFYKKLHGTGVSLVPVQGLNLNGYAYGGVRLVRAL</sequence>
<feature type="chain" id="PRO_5040763797" evidence="1">
    <location>
        <begin position="24"/>
        <end position="314"/>
    </location>
</feature>
<dbReference type="SUPFAM" id="SSF48317">
    <property type="entry name" value="Acid phosphatase/Vanadium-dependent haloperoxidase"/>
    <property type="match status" value="1"/>
</dbReference>
<feature type="signal peptide" evidence="1">
    <location>
        <begin position="1"/>
        <end position="23"/>
    </location>
</feature>
<evidence type="ECO:0000256" key="1">
    <source>
        <dbReference type="SAM" id="SignalP"/>
    </source>
</evidence>
<evidence type="ECO:0000313" key="4">
    <source>
        <dbReference type="Proteomes" id="UP001139193"/>
    </source>
</evidence>
<protein>
    <submittedName>
        <fullName evidence="3">Phosphatase PAP2 family protein</fullName>
    </submittedName>
</protein>
<dbReference type="Pfam" id="PF01569">
    <property type="entry name" value="PAP2"/>
    <property type="match status" value="1"/>
</dbReference>
<dbReference type="EMBL" id="JALBGC010000001">
    <property type="protein sequence ID" value="MCI1186003.1"/>
    <property type="molecule type" value="Genomic_DNA"/>
</dbReference>
<organism evidence="3 4">
    <name type="scientific">Hymenobacter cyanobacteriorum</name>
    <dbReference type="NCBI Taxonomy" id="2926463"/>
    <lineage>
        <taxon>Bacteria</taxon>
        <taxon>Pseudomonadati</taxon>
        <taxon>Bacteroidota</taxon>
        <taxon>Cytophagia</taxon>
        <taxon>Cytophagales</taxon>
        <taxon>Hymenobacteraceae</taxon>
        <taxon>Hymenobacter</taxon>
    </lineage>
</organism>
<reference evidence="3" key="1">
    <citation type="submission" date="2022-03" db="EMBL/GenBank/DDBJ databases">
        <title>Bacterial whole genome sequence for Hymenobacter sp. DH14.</title>
        <authorList>
            <person name="Le V."/>
        </authorList>
    </citation>
    <scope>NUCLEOTIDE SEQUENCE</scope>
    <source>
        <strain evidence="3">DH14</strain>
    </source>
</reference>
<dbReference type="RefSeq" id="WP_241934292.1">
    <property type="nucleotide sequence ID" value="NZ_JALBGC010000001.1"/>
</dbReference>
<keyword evidence="4" id="KW-1185">Reference proteome</keyword>
<name>A0A9X1VDA6_9BACT</name>
<proteinExistence type="predicted"/>
<comment type="caution">
    <text evidence="3">The sequence shown here is derived from an EMBL/GenBank/DDBJ whole genome shotgun (WGS) entry which is preliminary data.</text>
</comment>
<dbReference type="Gene3D" id="1.20.144.10">
    <property type="entry name" value="Phosphatidic acid phosphatase type 2/haloperoxidase"/>
    <property type="match status" value="1"/>
</dbReference>
<gene>
    <name evidence="3" type="ORF">MON38_01125</name>
</gene>
<evidence type="ECO:0000313" key="3">
    <source>
        <dbReference type="EMBL" id="MCI1186003.1"/>
    </source>
</evidence>
<dbReference type="AlphaFoldDB" id="A0A9X1VDA6"/>
<keyword evidence="1" id="KW-0732">Signal</keyword>